<keyword evidence="2" id="KW-1185">Reference proteome</keyword>
<dbReference type="RefSeq" id="WP_208496258.1">
    <property type="nucleotide sequence ID" value="NZ_JAGFNP010000005.1"/>
</dbReference>
<comment type="caution">
    <text evidence="1">The sequence shown here is derived from an EMBL/GenBank/DDBJ whole genome shotgun (WGS) entry which is preliminary data.</text>
</comment>
<gene>
    <name evidence="1" type="ORF">J5V16_10935</name>
</gene>
<accession>A0ABS3U3I3</accession>
<name>A0ABS3U3I3_9ACTN</name>
<protein>
    <recommendedName>
        <fullName evidence="3">Ribbon-helix-helix protein CopG domain-containing protein</fullName>
    </recommendedName>
</protein>
<proteinExistence type="predicted"/>
<sequence>MTKPLIELSDDLARWLARDAARLRASRQNLVLDLLRRDYERSLEFEATLDRILQENSELLRRLGEGPPDSQDRSN</sequence>
<reference evidence="1 2" key="1">
    <citation type="submission" date="2021-03" db="EMBL/GenBank/DDBJ databases">
        <title>Glycomyces sp. nov., a novel actinomycete isolated from soil.</title>
        <authorList>
            <person name="Yang X."/>
            <person name="Xu X."/>
        </authorList>
    </citation>
    <scope>NUCLEOTIDE SEQUENCE [LARGE SCALE GENOMIC DNA]</scope>
    <source>
        <strain evidence="1 2">NEAU-S30</strain>
    </source>
</reference>
<evidence type="ECO:0008006" key="3">
    <source>
        <dbReference type="Google" id="ProtNLM"/>
    </source>
</evidence>
<evidence type="ECO:0000313" key="1">
    <source>
        <dbReference type="EMBL" id="MBO3733339.1"/>
    </source>
</evidence>
<dbReference type="Proteomes" id="UP000681341">
    <property type="component" value="Unassembled WGS sequence"/>
</dbReference>
<dbReference type="EMBL" id="JAGFNP010000005">
    <property type="protein sequence ID" value="MBO3733339.1"/>
    <property type="molecule type" value="Genomic_DNA"/>
</dbReference>
<organism evidence="1 2">
    <name type="scientific">Glycomyces niveus</name>
    <dbReference type="NCBI Taxonomy" id="2820287"/>
    <lineage>
        <taxon>Bacteria</taxon>
        <taxon>Bacillati</taxon>
        <taxon>Actinomycetota</taxon>
        <taxon>Actinomycetes</taxon>
        <taxon>Glycomycetales</taxon>
        <taxon>Glycomycetaceae</taxon>
        <taxon>Glycomyces</taxon>
    </lineage>
</organism>
<evidence type="ECO:0000313" key="2">
    <source>
        <dbReference type="Proteomes" id="UP000681341"/>
    </source>
</evidence>